<feature type="transmembrane region" description="Helical" evidence="6">
    <location>
        <begin position="276"/>
        <end position="297"/>
    </location>
</feature>
<dbReference type="InterPro" id="IPR004776">
    <property type="entry name" value="Mem_transp_PIN-like"/>
</dbReference>
<feature type="compositionally biased region" description="Low complexity" evidence="5">
    <location>
        <begin position="218"/>
        <end position="228"/>
    </location>
</feature>
<dbReference type="GO" id="GO:0055085">
    <property type="term" value="P:transmembrane transport"/>
    <property type="evidence" value="ECO:0007669"/>
    <property type="project" value="InterPro"/>
</dbReference>
<dbReference type="PANTHER" id="PTHR31794">
    <property type="entry name" value="AUXIN EFFLUX TRANSPORTER FAMILY PROTEIN (EUROFUNG)"/>
    <property type="match status" value="1"/>
</dbReference>
<gene>
    <name evidence="7" type="ORF">W97_00594</name>
</gene>
<protein>
    <recommendedName>
        <fullName evidence="9">Auxin efflux carrier</fullName>
    </recommendedName>
</protein>
<evidence type="ECO:0000256" key="1">
    <source>
        <dbReference type="ARBA" id="ARBA00004141"/>
    </source>
</evidence>
<comment type="subcellular location">
    <subcellularLocation>
        <location evidence="1">Membrane</location>
        <topology evidence="1">Multi-pass membrane protein</topology>
    </subcellularLocation>
</comment>
<reference evidence="8" key="1">
    <citation type="submission" date="2012-06" db="EMBL/GenBank/DDBJ databases">
        <title>The genome sequence of Coniosporium apollinis CBS 100218.</title>
        <authorList>
            <consortium name="The Broad Institute Genome Sequencing Platform"/>
            <person name="Cuomo C."/>
            <person name="Gorbushina A."/>
            <person name="Noack S."/>
            <person name="Walker B."/>
            <person name="Young S.K."/>
            <person name="Zeng Q."/>
            <person name="Gargeya S."/>
            <person name="Fitzgerald M."/>
            <person name="Haas B."/>
            <person name="Abouelleil A."/>
            <person name="Alvarado L."/>
            <person name="Arachchi H.M."/>
            <person name="Berlin A.M."/>
            <person name="Chapman S.B."/>
            <person name="Goldberg J."/>
            <person name="Griggs A."/>
            <person name="Gujja S."/>
            <person name="Hansen M."/>
            <person name="Howarth C."/>
            <person name="Imamovic A."/>
            <person name="Larimer J."/>
            <person name="McCowan C."/>
            <person name="Montmayeur A."/>
            <person name="Murphy C."/>
            <person name="Neiman D."/>
            <person name="Pearson M."/>
            <person name="Priest M."/>
            <person name="Roberts A."/>
            <person name="Saif S."/>
            <person name="Shea T."/>
            <person name="Sisk P."/>
            <person name="Sykes S."/>
            <person name="Wortman J."/>
            <person name="Nusbaum C."/>
            <person name="Birren B."/>
        </authorList>
    </citation>
    <scope>NUCLEOTIDE SEQUENCE [LARGE SCALE GENOMIC DNA]</scope>
    <source>
        <strain evidence="8">CBS 100218</strain>
    </source>
</reference>
<feature type="transmembrane region" description="Helical" evidence="6">
    <location>
        <begin position="362"/>
        <end position="384"/>
    </location>
</feature>
<evidence type="ECO:0000256" key="6">
    <source>
        <dbReference type="SAM" id="Phobius"/>
    </source>
</evidence>
<dbReference type="GeneID" id="19897905"/>
<feature type="region of interest" description="Disordered" evidence="5">
    <location>
        <begin position="169"/>
        <end position="259"/>
    </location>
</feature>
<proteinExistence type="predicted"/>
<dbReference type="eggNOG" id="KOG2722">
    <property type="taxonomic scope" value="Eukaryota"/>
</dbReference>
<evidence type="ECO:0000256" key="5">
    <source>
        <dbReference type="SAM" id="MobiDB-lite"/>
    </source>
</evidence>
<keyword evidence="4 6" id="KW-0472">Membrane</keyword>
<dbReference type="PANTHER" id="PTHR31794:SF4">
    <property type="entry name" value="AUXIN EFFLUX TRANSPORTER FAMILY PROTEIN (EUROFUNG)"/>
    <property type="match status" value="1"/>
</dbReference>
<evidence type="ECO:0000256" key="2">
    <source>
        <dbReference type="ARBA" id="ARBA00022692"/>
    </source>
</evidence>
<organism evidence="7 8">
    <name type="scientific">Coniosporium apollinis (strain CBS 100218)</name>
    <name type="common">Rock-inhabiting black yeast</name>
    <dbReference type="NCBI Taxonomy" id="1168221"/>
    <lineage>
        <taxon>Eukaryota</taxon>
        <taxon>Fungi</taxon>
        <taxon>Dikarya</taxon>
        <taxon>Ascomycota</taxon>
        <taxon>Pezizomycotina</taxon>
        <taxon>Dothideomycetes</taxon>
        <taxon>Dothideomycetes incertae sedis</taxon>
        <taxon>Coniosporium</taxon>
    </lineage>
</organism>
<sequence length="461" mass="50215">MPSSLLTSFLGALQASLAVLLTLSYGVIATQFSLLSEASAKDISKTCVRLFLPALLIHNVGSQLDSDTGTRYIPVLLWSITYNVLSMLLGITMTKIFKLPSWVTPAIAFNNTTSLPLLLVQSLESTGILSSLLMGSSDSTSEAVARAKSYFLVNAIVSNSLTFALGPKLLNGQEEDSPQKQEEKKPKDRTESEMNGHNGAPSIEGEEDVERGRIPAPQGDGQQHSGSDSGEEVDEQTSLLPDPIVRRGEQAKQKGSHHGKRWFYSQRPWVQTTLDFAYQFLNAPFIGAVIGCIIGLVPPFHRAFFNNTQEGGFFNAWLTSSIKNVGDLFAALQVIVVGVKLSQAMQKMKRGEASGEVPWKPFIFITLMRFIVWPLISIPLIWAVAKKTNVLTQDPILWFAMMLMPAGPPAMKLTALADVNGSDEHEKMSIAKFLTLSYAISPLIAFPVVGSLRAAQSLLSS</sequence>
<accession>R7YHJ3</accession>
<dbReference type="Proteomes" id="UP000016924">
    <property type="component" value="Unassembled WGS sequence"/>
</dbReference>
<dbReference type="STRING" id="1168221.R7YHJ3"/>
<keyword evidence="3 6" id="KW-1133">Transmembrane helix</keyword>
<feature type="transmembrane region" description="Helical" evidence="6">
    <location>
        <begin position="396"/>
        <end position="417"/>
    </location>
</feature>
<dbReference type="OrthoDB" id="191139at2759"/>
<evidence type="ECO:0000256" key="4">
    <source>
        <dbReference type="ARBA" id="ARBA00023136"/>
    </source>
</evidence>
<dbReference type="RefSeq" id="XP_007776697.1">
    <property type="nucleotide sequence ID" value="XM_007778507.1"/>
</dbReference>
<dbReference type="Pfam" id="PF03547">
    <property type="entry name" value="Mem_trans"/>
    <property type="match status" value="1"/>
</dbReference>
<keyword evidence="8" id="KW-1185">Reference proteome</keyword>
<dbReference type="HOGENOM" id="CLU_032414_1_0_1"/>
<evidence type="ECO:0000313" key="8">
    <source>
        <dbReference type="Proteomes" id="UP000016924"/>
    </source>
</evidence>
<evidence type="ECO:0000256" key="3">
    <source>
        <dbReference type="ARBA" id="ARBA00022989"/>
    </source>
</evidence>
<dbReference type="GO" id="GO:0005783">
    <property type="term" value="C:endoplasmic reticulum"/>
    <property type="evidence" value="ECO:0007669"/>
    <property type="project" value="TreeGrafter"/>
</dbReference>
<evidence type="ECO:0008006" key="9">
    <source>
        <dbReference type="Google" id="ProtNLM"/>
    </source>
</evidence>
<name>R7YHJ3_CONA1</name>
<feature type="compositionally biased region" description="Basic and acidic residues" evidence="5">
    <location>
        <begin position="177"/>
        <end position="194"/>
    </location>
</feature>
<dbReference type="AlphaFoldDB" id="R7YHJ3"/>
<feature type="transmembrane region" description="Helical" evidence="6">
    <location>
        <begin position="72"/>
        <end position="91"/>
    </location>
</feature>
<dbReference type="GO" id="GO:0016020">
    <property type="term" value="C:membrane"/>
    <property type="evidence" value="ECO:0007669"/>
    <property type="project" value="UniProtKB-SubCell"/>
</dbReference>
<keyword evidence="2 6" id="KW-0812">Transmembrane</keyword>
<evidence type="ECO:0000313" key="7">
    <source>
        <dbReference type="EMBL" id="EON61380.1"/>
    </source>
</evidence>
<feature type="transmembrane region" description="Helical" evidence="6">
    <location>
        <begin position="429"/>
        <end position="449"/>
    </location>
</feature>
<dbReference type="EMBL" id="JH767555">
    <property type="protein sequence ID" value="EON61380.1"/>
    <property type="molecule type" value="Genomic_DNA"/>
</dbReference>
<dbReference type="OMA" id="VLWFTMM"/>